<keyword evidence="1" id="KW-0732">Signal</keyword>
<evidence type="ECO:0000313" key="4">
    <source>
        <dbReference type="RefSeq" id="XP_064071486.1"/>
    </source>
</evidence>
<evidence type="ECO:0000259" key="2">
    <source>
        <dbReference type="SMART" id="SM00181"/>
    </source>
</evidence>
<dbReference type="GeneID" id="135193365"/>
<organism evidence="3 4">
    <name type="scientific">Vanessa tameamea</name>
    <name type="common">Kamehameha butterfly</name>
    <dbReference type="NCBI Taxonomy" id="334116"/>
    <lineage>
        <taxon>Eukaryota</taxon>
        <taxon>Metazoa</taxon>
        <taxon>Ecdysozoa</taxon>
        <taxon>Arthropoda</taxon>
        <taxon>Hexapoda</taxon>
        <taxon>Insecta</taxon>
        <taxon>Pterygota</taxon>
        <taxon>Neoptera</taxon>
        <taxon>Endopterygota</taxon>
        <taxon>Lepidoptera</taxon>
        <taxon>Glossata</taxon>
        <taxon>Ditrysia</taxon>
        <taxon>Papilionoidea</taxon>
        <taxon>Nymphalidae</taxon>
        <taxon>Nymphalinae</taxon>
        <taxon>Vanessa</taxon>
    </lineage>
</organism>
<keyword evidence="3" id="KW-1185">Reference proteome</keyword>
<dbReference type="SMART" id="SM00181">
    <property type="entry name" value="EGF"/>
    <property type="match status" value="3"/>
</dbReference>
<dbReference type="PANTHER" id="PTHR24047">
    <property type="entry name" value="FI01909P-RELATED"/>
    <property type="match status" value="1"/>
</dbReference>
<feature type="domain" description="EGF-like" evidence="2">
    <location>
        <begin position="128"/>
        <end position="158"/>
    </location>
</feature>
<protein>
    <submittedName>
        <fullName evidence="4">Epidermal growth factor-like protein</fullName>
    </submittedName>
</protein>
<dbReference type="InterPro" id="IPR053255">
    <property type="entry name" value="EGF-like_domain"/>
</dbReference>
<feature type="chain" id="PRO_5045704259" evidence="1">
    <location>
        <begin position="22"/>
        <end position="244"/>
    </location>
</feature>
<feature type="domain" description="EGF-like" evidence="2">
    <location>
        <begin position="92"/>
        <end position="125"/>
    </location>
</feature>
<feature type="domain" description="EGF-like" evidence="2">
    <location>
        <begin position="191"/>
        <end position="222"/>
    </location>
</feature>
<evidence type="ECO:0000256" key="1">
    <source>
        <dbReference type="SAM" id="SignalP"/>
    </source>
</evidence>
<dbReference type="RefSeq" id="XP_064071486.1">
    <property type="nucleotide sequence ID" value="XM_064215416.1"/>
</dbReference>
<gene>
    <name evidence="4" type="primary">LOC135193365</name>
</gene>
<proteinExistence type="predicted"/>
<evidence type="ECO:0000313" key="3">
    <source>
        <dbReference type="Proteomes" id="UP001652626"/>
    </source>
</evidence>
<dbReference type="Gene3D" id="2.10.25.10">
    <property type="entry name" value="Laminin"/>
    <property type="match status" value="3"/>
</dbReference>
<dbReference type="PANTHER" id="PTHR24047:SF29">
    <property type="entry name" value="EATER-RELATED"/>
    <property type="match status" value="1"/>
</dbReference>
<dbReference type="InterPro" id="IPR000742">
    <property type="entry name" value="EGF"/>
</dbReference>
<reference evidence="4" key="1">
    <citation type="submission" date="2025-08" db="UniProtKB">
        <authorList>
            <consortium name="RefSeq"/>
        </authorList>
    </citation>
    <scope>IDENTIFICATION</scope>
    <source>
        <tissue evidence="4">Whole body</tissue>
    </source>
</reference>
<feature type="signal peptide" evidence="1">
    <location>
        <begin position="1"/>
        <end position="21"/>
    </location>
</feature>
<name>A0ABM4AJL1_VANTA</name>
<sequence>MNFTFLFFFVLFCEVVTFTDALKANDRGVCVVSRSVRKTRAKNYRVRINKMCGTKRCIVVKTKVEAYKQTQNETVCCNGWIYESQADACSPSCSTGCNGGRCIAPEVCQCDPPAILHPEHKNSCFTPTCEPACLNGICVAPDTCSCHEGYENINGRCQAKCESCIHGECKTPNVCECFAGYNMTDGICNPICDGCKNGVCTAPYTCECNEGYTKNVTSINCRKPCPDNCKSCDDDGICLDGVCG</sequence>
<accession>A0ABM4AJL1</accession>
<dbReference type="Proteomes" id="UP001652626">
    <property type="component" value="Chromosome 7"/>
</dbReference>